<organism evidence="1 2">
    <name type="scientific">Keguizhuia sedimenti</name>
    <dbReference type="NCBI Taxonomy" id="3064264"/>
    <lineage>
        <taxon>Bacteria</taxon>
        <taxon>Pseudomonadati</taxon>
        <taxon>Pseudomonadota</taxon>
        <taxon>Betaproteobacteria</taxon>
        <taxon>Burkholderiales</taxon>
        <taxon>Oxalobacteraceae</taxon>
        <taxon>Keguizhuia</taxon>
    </lineage>
</organism>
<reference evidence="1 2" key="1">
    <citation type="submission" date="2023-08" db="EMBL/GenBank/DDBJ databases">
        <title>Oxalobacteraceae gen .nov., isolated from river sludge outside the plant.</title>
        <authorList>
            <person name="Zhao S.Y."/>
        </authorList>
    </citation>
    <scope>NUCLEOTIDE SEQUENCE [LARGE SCALE GENOMIC DNA]</scope>
    <source>
        <strain evidence="1 2">R-40</strain>
    </source>
</reference>
<dbReference type="Proteomes" id="UP001225596">
    <property type="component" value="Unassembled WGS sequence"/>
</dbReference>
<evidence type="ECO:0000313" key="1">
    <source>
        <dbReference type="EMBL" id="MDQ9170358.1"/>
    </source>
</evidence>
<dbReference type="PROSITE" id="PS51257">
    <property type="entry name" value="PROKAR_LIPOPROTEIN"/>
    <property type="match status" value="1"/>
</dbReference>
<comment type="caution">
    <text evidence="1">The sequence shown here is derived from an EMBL/GenBank/DDBJ whole genome shotgun (WGS) entry which is preliminary data.</text>
</comment>
<protein>
    <submittedName>
        <fullName evidence="1">Uncharacterized protein</fullName>
    </submittedName>
</protein>
<evidence type="ECO:0000313" key="2">
    <source>
        <dbReference type="Proteomes" id="UP001225596"/>
    </source>
</evidence>
<name>A0ABU1BMX3_9BURK</name>
<accession>A0ABU1BMX3</accession>
<dbReference type="RefSeq" id="WP_338436279.1">
    <property type="nucleotide sequence ID" value="NZ_JAUYVH010000003.1"/>
</dbReference>
<dbReference type="EMBL" id="JAUYVH010000003">
    <property type="protein sequence ID" value="MDQ9170358.1"/>
    <property type="molecule type" value="Genomic_DNA"/>
</dbReference>
<gene>
    <name evidence="1" type="ORF">Q8A64_08025</name>
</gene>
<keyword evidence="2" id="KW-1185">Reference proteome</keyword>
<sequence length="85" mass="9363">MSEQSPKKPASMEERLSYMAGQVLALNIAVGCLLKGHPDPAMVTEAMQQECEDAMSHLLPSMLDDSFIEGMSLVRNRFLFGDSND</sequence>
<proteinExistence type="predicted"/>